<dbReference type="SUPFAM" id="SSF55729">
    <property type="entry name" value="Acyl-CoA N-acyltransferases (Nat)"/>
    <property type="match status" value="1"/>
</dbReference>
<evidence type="ECO:0000256" key="1">
    <source>
        <dbReference type="ARBA" id="ARBA00004604"/>
    </source>
</evidence>
<keyword evidence="10" id="KW-1185">Reference proteome</keyword>
<dbReference type="GO" id="GO:0005730">
    <property type="term" value="C:nucleolus"/>
    <property type="evidence" value="ECO:0007669"/>
    <property type="project" value="UniProtKB-SubCell"/>
</dbReference>
<evidence type="ECO:0000256" key="5">
    <source>
        <dbReference type="ARBA" id="ARBA00023242"/>
    </source>
</evidence>
<feature type="domain" description="OBG-type G" evidence="8">
    <location>
        <begin position="389"/>
        <end position="556"/>
    </location>
</feature>
<dbReference type="GO" id="GO:0016747">
    <property type="term" value="F:acyltransferase activity, transferring groups other than amino-acyl groups"/>
    <property type="evidence" value="ECO:0007669"/>
    <property type="project" value="InterPro"/>
</dbReference>
<dbReference type="Pfam" id="PF08155">
    <property type="entry name" value="NOGCT"/>
    <property type="match status" value="1"/>
</dbReference>
<dbReference type="AlphaFoldDB" id="A0AAN6P7R3"/>
<dbReference type="PANTHER" id="PTHR45759">
    <property type="entry name" value="NUCLEOLAR GTP-BINDING PROTEIN 1"/>
    <property type="match status" value="1"/>
</dbReference>
<dbReference type="Proteomes" id="UP001303115">
    <property type="component" value="Unassembled WGS sequence"/>
</dbReference>
<keyword evidence="3" id="KW-0547">Nucleotide-binding</keyword>
<dbReference type="CDD" id="cd04301">
    <property type="entry name" value="NAT_SF"/>
    <property type="match status" value="1"/>
</dbReference>
<keyword evidence="2" id="KW-0690">Ribosome biogenesis</keyword>
<keyword evidence="5" id="KW-0539">Nucleus</keyword>
<organism evidence="9 10">
    <name type="scientific">Parachaetomium inaequale</name>
    <dbReference type="NCBI Taxonomy" id="2588326"/>
    <lineage>
        <taxon>Eukaryota</taxon>
        <taxon>Fungi</taxon>
        <taxon>Dikarya</taxon>
        <taxon>Ascomycota</taxon>
        <taxon>Pezizomycotina</taxon>
        <taxon>Sordariomycetes</taxon>
        <taxon>Sordariomycetidae</taxon>
        <taxon>Sordariales</taxon>
        <taxon>Chaetomiaceae</taxon>
        <taxon>Parachaetomium</taxon>
    </lineage>
</organism>
<evidence type="ECO:0000256" key="3">
    <source>
        <dbReference type="ARBA" id="ARBA00022741"/>
    </source>
</evidence>
<dbReference type="InterPro" id="IPR041623">
    <property type="entry name" value="NOG1_N"/>
</dbReference>
<protein>
    <submittedName>
        <fullName evidence="9">Nucleolar GTP-binding protein 1</fullName>
    </submittedName>
</protein>
<dbReference type="EMBL" id="MU854538">
    <property type="protein sequence ID" value="KAK4033319.1"/>
    <property type="molecule type" value="Genomic_DNA"/>
</dbReference>
<evidence type="ECO:0000259" key="7">
    <source>
        <dbReference type="PROSITE" id="PS51186"/>
    </source>
</evidence>
<dbReference type="Pfam" id="PF00583">
    <property type="entry name" value="Acetyltransf_1"/>
    <property type="match status" value="1"/>
</dbReference>
<dbReference type="Gene3D" id="1.20.120.1190">
    <property type="match status" value="1"/>
</dbReference>
<dbReference type="InterPro" id="IPR000182">
    <property type="entry name" value="GNAT_dom"/>
</dbReference>
<gene>
    <name evidence="9" type="ORF">C8A01DRAFT_50080</name>
</gene>
<feature type="region of interest" description="Disordered" evidence="6">
    <location>
        <begin position="1"/>
        <end position="50"/>
    </location>
</feature>
<dbReference type="PROSITE" id="PS51186">
    <property type="entry name" value="GNAT"/>
    <property type="match status" value="1"/>
</dbReference>
<evidence type="ECO:0000256" key="6">
    <source>
        <dbReference type="SAM" id="MobiDB-lite"/>
    </source>
</evidence>
<dbReference type="CDD" id="cd01897">
    <property type="entry name" value="NOG"/>
    <property type="match status" value="1"/>
</dbReference>
<dbReference type="SUPFAM" id="SSF52540">
    <property type="entry name" value="P-loop containing nucleoside triphosphate hydrolases"/>
    <property type="match status" value="1"/>
</dbReference>
<evidence type="ECO:0000313" key="10">
    <source>
        <dbReference type="Proteomes" id="UP001303115"/>
    </source>
</evidence>
<dbReference type="InterPro" id="IPR012973">
    <property type="entry name" value="NOG_C"/>
</dbReference>
<dbReference type="GO" id="GO:0005525">
    <property type="term" value="F:GTP binding"/>
    <property type="evidence" value="ECO:0007669"/>
    <property type="project" value="UniProtKB-KW"/>
</dbReference>
<dbReference type="InterPro" id="IPR010674">
    <property type="entry name" value="NOG1_Rossman_fold_dom"/>
</dbReference>
<dbReference type="Pfam" id="PF06858">
    <property type="entry name" value="NOG1"/>
    <property type="match status" value="1"/>
</dbReference>
<accession>A0AAN6P7R3</accession>
<keyword evidence="4" id="KW-0342">GTP-binding</keyword>
<dbReference type="GO" id="GO:0042254">
    <property type="term" value="P:ribosome biogenesis"/>
    <property type="evidence" value="ECO:0007669"/>
    <property type="project" value="UniProtKB-KW"/>
</dbReference>
<feature type="compositionally biased region" description="Basic and acidic residues" evidence="6">
    <location>
        <begin position="1"/>
        <end position="11"/>
    </location>
</feature>
<feature type="region of interest" description="Disordered" evidence="6">
    <location>
        <begin position="766"/>
        <end position="877"/>
    </location>
</feature>
<dbReference type="Gene3D" id="3.40.630.30">
    <property type="match status" value="1"/>
</dbReference>
<reference evidence="10" key="1">
    <citation type="journal article" date="2023" name="Mol. Phylogenet. Evol.">
        <title>Genome-scale phylogeny and comparative genomics of the fungal order Sordariales.</title>
        <authorList>
            <person name="Hensen N."/>
            <person name="Bonometti L."/>
            <person name="Westerberg I."/>
            <person name="Brannstrom I.O."/>
            <person name="Guillou S."/>
            <person name="Cros-Aarteil S."/>
            <person name="Calhoun S."/>
            <person name="Haridas S."/>
            <person name="Kuo A."/>
            <person name="Mondo S."/>
            <person name="Pangilinan J."/>
            <person name="Riley R."/>
            <person name="LaButti K."/>
            <person name="Andreopoulos B."/>
            <person name="Lipzen A."/>
            <person name="Chen C."/>
            <person name="Yan M."/>
            <person name="Daum C."/>
            <person name="Ng V."/>
            <person name="Clum A."/>
            <person name="Steindorff A."/>
            <person name="Ohm R.A."/>
            <person name="Martin F."/>
            <person name="Silar P."/>
            <person name="Natvig D.O."/>
            <person name="Lalanne C."/>
            <person name="Gautier V."/>
            <person name="Ament-Velasquez S.L."/>
            <person name="Kruys A."/>
            <person name="Hutchinson M.I."/>
            <person name="Powell A.J."/>
            <person name="Barry K."/>
            <person name="Miller A.N."/>
            <person name="Grigoriev I.V."/>
            <person name="Debuchy R."/>
            <person name="Gladieux P."/>
            <person name="Hiltunen Thoren M."/>
            <person name="Johannesson H."/>
        </authorList>
    </citation>
    <scope>NUCLEOTIDE SEQUENCE [LARGE SCALE GENOMIC DNA]</scope>
    <source>
        <strain evidence="10">CBS 284.82</strain>
    </source>
</reference>
<proteinExistence type="predicted"/>
<feature type="compositionally biased region" description="Basic and acidic residues" evidence="6">
    <location>
        <begin position="798"/>
        <end position="836"/>
    </location>
</feature>
<evidence type="ECO:0000313" key="9">
    <source>
        <dbReference type="EMBL" id="KAK4033319.1"/>
    </source>
</evidence>
<dbReference type="PROSITE" id="PS51710">
    <property type="entry name" value="G_OBG"/>
    <property type="match status" value="1"/>
</dbReference>
<comment type="caution">
    <text evidence="9">The sequence shown here is derived from an EMBL/GenBank/DDBJ whole genome shotgun (WGS) entry which is preliminary data.</text>
</comment>
<feature type="domain" description="N-acetyltransferase" evidence="7">
    <location>
        <begin position="107"/>
        <end position="254"/>
    </location>
</feature>
<dbReference type="InterPro" id="IPR031167">
    <property type="entry name" value="G_OBG"/>
</dbReference>
<dbReference type="InterPro" id="IPR016181">
    <property type="entry name" value="Acyl_CoA_acyltransferase"/>
</dbReference>
<name>A0AAN6P7R3_9PEZI</name>
<dbReference type="InterPro" id="IPR027417">
    <property type="entry name" value="P-loop_NTPase"/>
</dbReference>
<sequence>MAGAEKDRSEEQGPCPIQETDQAVDESSDVDGDFASTQKMLSQKRRAAKDSPEVRLQKALPFIGTFSPNIRPLTISDLESLCPELSLGVFLTVVPDRADKLGIETLATARPVETGRVDGAVSVLLAHVISTRCRGDVITDADMAYPAEWRSRAARAGAQDVGHQEGGRTVGLHSLAVLPRLHRCGIGQMIIKAYLDQMRHCGLVDRVALICQDHLMSYYERSGFKHLGESKAQFGGGGWHDMEFIDIILSRTQRRLPTQISRIRAFYTRKVKFTQETCSEKFGAIVSSFPVLTDQHPFHRDLMNILYDADHFKVALGQVATAKHLIETISRDYVRLLKYSQSLFQCKQLKRAALGRMATLIKRLKDPLQYLDQVRQHLARLPDINPTTRTLLVAGFPNVGKSSFVRSVTRADTPVEPYAFFVGHLDYKYLRYQVIDTPGILDHPLEEMNTIEMQSVTALAHLRAAVLFFIDISEQCGYSLKAQCNLFKSIKPLFANKMVFVVLNKMDIKTFEDLEPEMQTELQDLTKSGDVELLRASCATQDGVQDVKNLVCERLLAERVSQKLKAGTASNGALGSRLTEVMARIHVAQPMDGVTRETFIPEGIKGLKKYDKSDPERRTLARDVEEANGGAGVFNVDLRKDYLLADPSWKYDRIPEIYDGKNVYDYVDPDIEAKLAALEEEEERLEKEGFYESDEDLGDESEEEVLQKAEYIREKHKLIRNEASMRKSLKNRAVIPRKVQKKPFSQLEDHLDQLGVDTESIGLRARSEVQPTRGRSLARSRAGTADPDAMDVDNGPSAKERLRSKSRVRDRSVMATNRRDDGVTDETARTKAERVAKLGQRKMNRMARAGEADRHIGATMPKHLFSGKRTIGKTARR</sequence>
<evidence type="ECO:0000256" key="2">
    <source>
        <dbReference type="ARBA" id="ARBA00022517"/>
    </source>
</evidence>
<evidence type="ECO:0000259" key="8">
    <source>
        <dbReference type="PROSITE" id="PS51710"/>
    </source>
</evidence>
<feature type="compositionally biased region" description="Acidic residues" evidence="6">
    <location>
        <begin position="22"/>
        <end position="32"/>
    </location>
</feature>
<dbReference type="Gene3D" id="3.40.50.300">
    <property type="entry name" value="P-loop containing nucleotide triphosphate hydrolases"/>
    <property type="match status" value="1"/>
</dbReference>
<dbReference type="Pfam" id="PF17835">
    <property type="entry name" value="NOG1_N"/>
    <property type="match status" value="1"/>
</dbReference>
<comment type="subcellular location">
    <subcellularLocation>
        <location evidence="1">Nucleus</location>
        <location evidence="1">Nucleolus</location>
    </subcellularLocation>
</comment>
<evidence type="ECO:0000256" key="4">
    <source>
        <dbReference type="ARBA" id="ARBA00023134"/>
    </source>
</evidence>